<evidence type="ECO:0000313" key="3">
    <source>
        <dbReference type="Proteomes" id="UP000430345"/>
    </source>
</evidence>
<dbReference type="AlphaFoldDB" id="A0A6I1MJ07"/>
<dbReference type="OrthoDB" id="1925648at2"/>
<name>A0A6I1MJ07_9CLOT</name>
<feature type="domain" description="Two component regulator three Y" evidence="1">
    <location>
        <begin position="27"/>
        <end position="83"/>
    </location>
</feature>
<comment type="caution">
    <text evidence="2">The sequence shown here is derived from an EMBL/GenBank/DDBJ whole genome shotgun (WGS) entry which is preliminary data.</text>
</comment>
<evidence type="ECO:0000313" key="2">
    <source>
        <dbReference type="EMBL" id="MPQ43365.1"/>
    </source>
</evidence>
<accession>A0A6I1MJ07</accession>
<evidence type="ECO:0000259" key="1">
    <source>
        <dbReference type="Pfam" id="PF07495"/>
    </source>
</evidence>
<feature type="domain" description="Two component regulator three Y" evidence="1">
    <location>
        <begin position="508"/>
        <end position="571"/>
    </location>
</feature>
<dbReference type="EMBL" id="WHJC01000061">
    <property type="protein sequence ID" value="MPQ43365.1"/>
    <property type="molecule type" value="Genomic_DNA"/>
</dbReference>
<proteinExistence type="predicted"/>
<gene>
    <name evidence="2" type="ORF">GBZ86_06285</name>
</gene>
<reference evidence="2 3" key="1">
    <citation type="submission" date="2019-10" db="EMBL/GenBank/DDBJ databases">
        <title>The Genome Sequence of Clostridium tarantellae Isolated from Fish Brain.</title>
        <authorList>
            <person name="Bano L."/>
            <person name="Kiel M."/>
            <person name="Sales G."/>
            <person name="Doxey A.C."/>
            <person name="Mansfield M.J."/>
            <person name="Schiavone M."/>
            <person name="Rossetto O."/>
            <person name="Pirazzini M."/>
            <person name="Dobrindt U."/>
            <person name="Montecucco C."/>
        </authorList>
    </citation>
    <scope>NUCLEOTIDE SEQUENCE [LARGE SCALE GENOMIC DNA]</scope>
    <source>
        <strain evidence="2 3">DSM 3997</strain>
    </source>
</reference>
<feature type="domain" description="Two component regulator three Y" evidence="1">
    <location>
        <begin position="411"/>
        <end position="475"/>
    </location>
</feature>
<protein>
    <submittedName>
        <fullName evidence="2">Triple tyrosine motif-containing protein</fullName>
    </submittedName>
</protein>
<dbReference type="Proteomes" id="UP000430345">
    <property type="component" value="Unassembled WGS sequence"/>
</dbReference>
<dbReference type="InterPro" id="IPR011123">
    <property type="entry name" value="Y_Y_Y"/>
</dbReference>
<dbReference type="NCBIfam" id="NF010681">
    <property type="entry name" value="PRK14081.1"/>
    <property type="match status" value="1"/>
</dbReference>
<feature type="domain" description="Two component regulator three Y" evidence="1">
    <location>
        <begin position="315"/>
        <end position="377"/>
    </location>
</feature>
<dbReference type="RefSeq" id="WP_152888827.1">
    <property type="nucleotide sequence ID" value="NZ_WHJC01000061.1"/>
</dbReference>
<feature type="domain" description="Two component regulator three Y" evidence="1">
    <location>
        <begin position="126"/>
        <end position="184"/>
    </location>
</feature>
<organism evidence="2 3">
    <name type="scientific">Clostridium tarantellae</name>
    <dbReference type="NCBI Taxonomy" id="39493"/>
    <lineage>
        <taxon>Bacteria</taxon>
        <taxon>Bacillati</taxon>
        <taxon>Bacillota</taxon>
        <taxon>Clostridia</taxon>
        <taxon>Eubacteriales</taxon>
        <taxon>Clostridiaceae</taxon>
        <taxon>Clostridium</taxon>
    </lineage>
</organism>
<dbReference type="Pfam" id="PF07495">
    <property type="entry name" value="Y_Y_Y"/>
    <property type="match status" value="7"/>
</dbReference>
<feature type="domain" description="Two component regulator three Y" evidence="1">
    <location>
        <begin position="216"/>
        <end position="283"/>
    </location>
</feature>
<feature type="domain" description="Two component regulator three Y" evidence="1">
    <location>
        <begin position="604"/>
        <end position="667"/>
    </location>
</feature>
<keyword evidence="3" id="KW-1185">Reference proteome</keyword>
<sequence length="669" mass="77569">MGEILLEIEEKEIIDRAEPINIKVINNTNEELKYKILAGKDGIWETLKEFNEKAEVNWIPGDDGNYMIIAEAKKKNSNKSFDFKVSQNVAVGVNEDRLIKRLYVDKDNLTIGEKINLYVDGDVPLIMYRYFINSKNGWQLIKDYGVDNSLTYTINEEGTFEFLVEAKTTDSPNSFDDFKTISFNAVGFKKPEITNFSCLSEERLVDRELSFEVHGNFEDERTALYKFVKINPNGKTYCIQDYSTRKMVSFIEKKAGSYKLLCMIRDMYSANDFDDRAVMVYEVLSYKPLELKGFTTDLSSPQINGANVLIKSIVEGGNNLLYRFKIDGPIAEDSGYTRNSTFVWNTKAKGDYKIILWAKDEQCDKEYEIEAIINYTVEEKRVKPVIITDVILDKDKDYLVNESIKVKVITDGGYNLRYSFVILKNGLKQEEIPYGNANWTSFTPKETGEYELEVRVKDKYSEKEYDAHTVFHLKVKEYIEGKIQHILVPSKGYFLVGDKIELEAILTNTNETLIKYVTKINEQIVEETNYINNNKITVVPKCSGKYEIELYAKNKKCKNGFDNKREVKFYINDALPVTNTKISANKAIYKLNEELNFITTSNGGAAVCYEYYIMINGSWKLVQRYSRKNYYTFRPFIPGQYRLLVLAKSHYNKKRSYEDYDSLEFIVEE</sequence>